<dbReference type="Gene3D" id="3.40.605.10">
    <property type="entry name" value="Aldehyde Dehydrogenase, Chain A, domain 1"/>
    <property type="match status" value="1"/>
</dbReference>
<dbReference type="STRING" id="3818.A0A445EHD5"/>
<feature type="region of interest" description="Disordered" evidence="2">
    <location>
        <begin position="1"/>
        <end position="71"/>
    </location>
</feature>
<keyword evidence="4" id="KW-1185">Reference proteome</keyword>
<dbReference type="Proteomes" id="UP000289738">
    <property type="component" value="Chromosome A02"/>
</dbReference>
<comment type="caution">
    <text evidence="3">The sequence shown here is derived from an EMBL/GenBank/DDBJ whole genome shotgun (WGS) entry which is preliminary data.</text>
</comment>
<accession>A0A445EHD5</accession>
<dbReference type="EMBL" id="SDMP01000002">
    <property type="protein sequence ID" value="RYR74823.1"/>
    <property type="molecule type" value="Genomic_DNA"/>
</dbReference>
<organism evidence="3 4">
    <name type="scientific">Arachis hypogaea</name>
    <name type="common">Peanut</name>
    <dbReference type="NCBI Taxonomy" id="3818"/>
    <lineage>
        <taxon>Eukaryota</taxon>
        <taxon>Viridiplantae</taxon>
        <taxon>Streptophyta</taxon>
        <taxon>Embryophyta</taxon>
        <taxon>Tracheophyta</taxon>
        <taxon>Spermatophyta</taxon>
        <taxon>Magnoliopsida</taxon>
        <taxon>eudicotyledons</taxon>
        <taxon>Gunneridae</taxon>
        <taxon>Pentapetalae</taxon>
        <taxon>rosids</taxon>
        <taxon>fabids</taxon>
        <taxon>Fabales</taxon>
        <taxon>Fabaceae</taxon>
        <taxon>Papilionoideae</taxon>
        <taxon>50 kb inversion clade</taxon>
        <taxon>dalbergioids sensu lato</taxon>
        <taxon>Dalbergieae</taxon>
        <taxon>Pterocarpus clade</taxon>
        <taxon>Arachis</taxon>
    </lineage>
</organism>
<evidence type="ECO:0008006" key="5">
    <source>
        <dbReference type="Google" id="ProtNLM"/>
    </source>
</evidence>
<name>A0A445EHD5_ARAHY</name>
<reference evidence="3 4" key="1">
    <citation type="submission" date="2019-01" db="EMBL/GenBank/DDBJ databases">
        <title>Sequencing of cultivated peanut Arachis hypogaea provides insights into genome evolution and oil improvement.</title>
        <authorList>
            <person name="Chen X."/>
        </authorList>
    </citation>
    <scope>NUCLEOTIDE SEQUENCE [LARGE SCALE GENOMIC DNA]</scope>
    <source>
        <strain evidence="4">cv. Fuhuasheng</strain>
        <tissue evidence="3">Leaves</tissue>
    </source>
</reference>
<sequence length="308" mass="33873">MISTTTKAEDSGTQLAAEKRGRNGEGKEREEGAGPALLSSLPQSRCRAVGKPEPQEKELRRERETASAHHEASAVVVLIAGLHRRVLPPPPPLSLPSSPLKPKRESVFAKRGRARAHEGEERRKGKEKQKTMNPGEKEEVCSRTVLLCRRGSRRLGSRSSPSHPVPVAIREYYGSGETKKVSWRESLLKGLRRFLIEKEEDILKALMLDLGKHQVEAFRDEVMPLFNLFIITLENGLFLFKKARLPQIALLSSAEIVPEPLGLPLIGAVAAGNTVVLKPSELSPACSSILALGLPNFLDFPIIRLGLC</sequence>
<dbReference type="GO" id="GO:0005737">
    <property type="term" value="C:cytoplasm"/>
    <property type="evidence" value="ECO:0007669"/>
    <property type="project" value="TreeGrafter"/>
</dbReference>
<dbReference type="GO" id="GO:0004029">
    <property type="term" value="F:aldehyde dehydrogenase (NAD+) activity"/>
    <property type="evidence" value="ECO:0007669"/>
    <property type="project" value="TreeGrafter"/>
</dbReference>
<feature type="compositionally biased region" description="Basic and acidic residues" evidence="2">
    <location>
        <begin position="115"/>
        <end position="136"/>
    </location>
</feature>
<dbReference type="InterPro" id="IPR016162">
    <property type="entry name" value="Ald_DH_N"/>
</dbReference>
<feature type="compositionally biased region" description="Basic and acidic residues" evidence="2">
    <location>
        <begin position="53"/>
        <end position="71"/>
    </location>
</feature>
<evidence type="ECO:0000256" key="2">
    <source>
        <dbReference type="SAM" id="MobiDB-lite"/>
    </source>
</evidence>
<gene>
    <name evidence="3" type="ORF">Ahy_A02g009535</name>
</gene>
<dbReference type="PANTHER" id="PTHR43570">
    <property type="entry name" value="ALDEHYDE DEHYDROGENASE"/>
    <property type="match status" value="1"/>
</dbReference>
<dbReference type="AlphaFoldDB" id="A0A445EHD5"/>
<evidence type="ECO:0000313" key="3">
    <source>
        <dbReference type="EMBL" id="RYR74823.1"/>
    </source>
</evidence>
<evidence type="ECO:0000256" key="1">
    <source>
        <dbReference type="ARBA" id="ARBA00023002"/>
    </source>
</evidence>
<feature type="compositionally biased region" description="Polar residues" evidence="2">
    <location>
        <begin position="1"/>
        <end position="14"/>
    </location>
</feature>
<feature type="region of interest" description="Disordered" evidence="2">
    <location>
        <begin position="90"/>
        <end position="136"/>
    </location>
</feature>
<dbReference type="GO" id="GO:0006081">
    <property type="term" value="P:aldehyde metabolic process"/>
    <property type="evidence" value="ECO:0007669"/>
    <property type="project" value="InterPro"/>
</dbReference>
<feature type="compositionally biased region" description="Basic and acidic residues" evidence="2">
    <location>
        <begin position="17"/>
        <end position="32"/>
    </location>
</feature>
<proteinExistence type="predicted"/>
<keyword evidence="1" id="KW-0560">Oxidoreductase</keyword>
<dbReference type="InterPro" id="IPR012394">
    <property type="entry name" value="Aldehyde_DH_NAD(P)"/>
</dbReference>
<dbReference type="SUPFAM" id="SSF53720">
    <property type="entry name" value="ALDH-like"/>
    <property type="match status" value="1"/>
</dbReference>
<protein>
    <recommendedName>
        <fullName evidence="5">Aldehyde dehydrogenase domain-containing protein</fullName>
    </recommendedName>
</protein>
<dbReference type="InterPro" id="IPR016161">
    <property type="entry name" value="Ald_DH/histidinol_DH"/>
</dbReference>
<evidence type="ECO:0000313" key="4">
    <source>
        <dbReference type="Proteomes" id="UP000289738"/>
    </source>
</evidence>
<dbReference type="PANTHER" id="PTHR43570:SF30">
    <property type="entry name" value="ALDEHYDE DEHYDROGENASE"/>
    <property type="match status" value="1"/>
</dbReference>